<evidence type="ECO:0000256" key="7">
    <source>
        <dbReference type="ARBA" id="ARBA00023136"/>
    </source>
</evidence>
<dbReference type="InterPro" id="IPR006297">
    <property type="entry name" value="EF-4"/>
</dbReference>
<evidence type="ECO:0000256" key="6">
    <source>
        <dbReference type="ARBA" id="ARBA00023134"/>
    </source>
</evidence>
<dbReference type="FunFam" id="3.30.70.870:FF:000004">
    <property type="entry name" value="Translation factor GUF1, mitochondrial"/>
    <property type="match status" value="1"/>
</dbReference>
<dbReference type="PANTHER" id="PTHR43512:SF4">
    <property type="entry name" value="TRANSLATION FACTOR GUF1 HOMOLOG, CHLOROPLASTIC"/>
    <property type="match status" value="1"/>
</dbReference>
<accession>A0A1V5T2Y6</accession>
<keyword evidence="7 12" id="KW-0472">Membrane</keyword>
<dbReference type="CDD" id="cd16260">
    <property type="entry name" value="EF4_III"/>
    <property type="match status" value="1"/>
</dbReference>
<dbReference type="FunFam" id="2.40.30.10:FF:000015">
    <property type="entry name" value="Translation factor GUF1, mitochondrial"/>
    <property type="match status" value="1"/>
</dbReference>
<evidence type="ECO:0000313" key="14">
    <source>
        <dbReference type="EMBL" id="OQA61127.1"/>
    </source>
</evidence>
<dbReference type="PANTHER" id="PTHR43512">
    <property type="entry name" value="TRANSLATION FACTOR GUF1-RELATED"/>
    <property type="match status" value="1"/>
</dbReference>
<dbReference type="FunFam" id="3.30.70.240:FF:000007">
    <property type="entry name" value="Translation factor GUF1, mitochondrial"/>
    <property type="match status" value="1"/>
</dbReference>
<keyword evidence="5 12" id="KW-0648">Protein biosynthesis</keyword>
<reference evidence="14" key="1">
    <citation type="submission" date="2017-02" db="EMBL/GenBank/DDBJ databases">
        <title>Delving into the versatile metabolic prowess of the omnipresent phylum Bacteroidetes.</title>
        <authorList>
            <person name="Nobu M.K."/>
            <person name="Mei R."/>
            <person name="Narihiro T."/>
            <person name="Kuroda K."/>
            <person name="Liu W.-T."/>
        </authorList>
    </citation>
    <scope>NUCLEOTIDE SEQUENCE</scope>
    <source>
        <strain evidence="14">ADurb.Bin276</strain>
    </source>
</reference>
<dbReference type="HAMAP" id="MF_00071">
    <property type="entry name" value="LepA"/>
    <property type="match status" value="1"/>
</dbReference>
<comment type="caution">
    <text evidence="14">The sequence shown here is derived from an EMBL/GenBank/DDBJ whole genome shotgun (WGS) entry which is preliminary data.</text>
</comment>
<feature type="binding site" evidence="12">
    <location>
        <begin position="17"/>
        <end position="22"/>
    </location>
    <ligand>
        <name>GTP</name>
        <dbReference type="ChEBI" id="CHEBI:37565"/>
    </ligand>
</feature>
<sequence>MTENQSIRNFCIIAHIDHGKSTLADRILDLCHTIPKQKMRDQVLDRMDLERERGITIKAKAVRLQYFSSQRNSSYVFNMIDTPGHADFSYEVSRSLAACEGALLVIDATQGVEAQTLAHTNIALTQGLAILPVINKIDLPSANPARVYEEIENILGPDHLPITLVSAKLGEGVEELLEKVIDYIPSPQGQREKSLKALVFDSVYDSYRGVLPFIRIFEGLIHKGFEIMMYSNKQKYQVIEIGIFNPDMKEIDSLGPGEVGYISCNIKAIQDCRVGDTITSAANPTPQAVPGYKQAKPMVFCSFYPVNAEGYEILKEALEKLQLNDASLMYEPDISEALGFGFRCGFLGLLHMEIIQERIEREFDIEVVATAPHVVYHVLTKNEEIIEVKSPRDFPPAGEIEEAEEPIVEMKIIAPSTAIGGVMDLCQSKRGVLQDMTYLDPSTVIIRYHLPMAEILFDFYNRLKSVSRGYASMDYEFFGYASSNLVKVDILVSKEKVDGLSFISHEENAARRARELVTRLRKIIPRQMFTVTIQAAIGGKIIAREDVAALRKDVLAKCYGGDITRKRKLLEKQKEGKKRMKAVGKISLPQEAFLAVLQTEEQ</sequence>
<comment type="similarity">
    <text evidence="10">Belongs to the GTP-binding elongation factor family. LepA subfamily.</text>
</comment>
<dbReference type="NCBIfam" id="TIGR01393">
    <property type="entry name" value="lepA"/>
    <property type="match status" value="1"/>
</dbReference>
<dbReference type="InterPro" id="IPR013842">
    <property type="entry name" value="LepA_CTD"/>
</dbReference>
<dbReference type="Gene3D" id="3.40.50.300">
    <property type="entry name" value="P-loop containing nucleotide triphosphate hydrolases"/>
    <property type="match status" value="1"/>
</dbReference>
<dbReference type="InterPro" id="IPR038363">
    <property type="entry name" value="LepA_C_sf"/>
</dbReference>
<dbReference type="Gene3D" id="3.30.70.870">
    <property type="entry name" value="Elongation Factor G (Translational Gtpase), domain 3"/>
    <property type="match status" value="1"/>
</dbReference>
<dbReference type="PROSITE" id="PS00301">
    <property type="entry name" value="G_TR_1"/>
    <property type="match status" value="1"/>
</dbReference>
<dbReference type="Proteomes" id="UP000485569">
    <property type="component" value="Unassembled WGS sequence"/>
</dbReference>
<evidence type="ECO:0000256" key="4">
    <source>
        <dbReference type="ARBA" id="ARBA00022801"/>
    </source>
</evidence>
<dbReference type="AlphaFoldDB" id="A0A1V5T2Y6"/>
<dbReference type="GO" id="GO:0003746">
    <property type="term" value="F:translation elongation factor activity"/>
    <property type="evidence" value="ECO:0007669"/>
    <property type="project" value="UniProtKB-UniRule"/>
</dbReference>
<keyword evidence="3 12" id="KW-0547">Nucleotide-binding</keyword>
<evidence type="ECO:0000256" key="3">
    <source>
        <dbReference type="ARBA" id="ARBA00022741"/>
    </source>
</evidence>
<dbReference type="Pfam" id="PF06421">
    <property type="entry name" value="LepA_C"/>
    <property type="match status" value="1"/>
</dbReference>
<protein>
    <recommendedName>
        <fullName evidence="11 12">Elongation factor 4</fullName>
        <shortName evidence="12">EF-4</shortName>
        <ecNumber evidence="11 12">3.6.5.n1</ecNumber>
    </recommendedName>
    <alternativeName>
        <fullName evidence="12">Ribosomal back-translocase LepA</fullName>
    </alternativeName>
</protein>
<keyword evidence="4 12" id="KW-0378">Hydrolase</keyword>
<dbReference type="InterPro" id="IPR031157">
    <property type="entry name" value="G_TR_CS"/>
</dbReference>
<dbReference type="Pfam" id="PF00679">
    <property type="entry name" value="EFG_C"/>
    <property type="match status" value="1"/>
</dbReference>
<dbReference type="InterPro" id="IPR009000">
    <property type="entry name" value="Transl_B-barrel_sf"/>
</dbReference>
<dbReference type="EMBL" id="MWBQ01000024">
    <property type="protein sequence ID" value="OQA61127.1"/>
    <property type="molecule type" value="Genomic_DNA"/>
</dbReference>
<dbReference type="InterPro" id="IPR004161">
    <property type="entry name" value="EFTu-like_2"/>
</dbReference>
<evidence type="ECO:0000256" key="10">
    <source>
        <dbReference type="ARBA" id="ARBA00061052"/>
    </source>
</evidence>
<comment type="similarity">
    <text evidence="1 12">Belongs to the TRAFAC class translation factor GTPase superfamily. Classic translation factor GTPase family. LepA subfamily.</text>
</comment>
<gene>
    <name evidence="12 14" type="primary">lepA</name>
    <name evidence="14" type="ORF">BWY41_00356</name>
</gene>
<comment type="subcellular location">
    <subcellularLocation>
        <location evidence="12">Cell membrane</location>
        <topology evidence="12">Peripheral membrane protein</topology>
        <orientation evidence="12">Cytoplasmic side</orientation>
    </subcellularLocation>
</comment>
<proteinExistence type="inferred from homology"/>
<comment type="catalytic activity">
    <reaction evidence="8 12">
        <text>GTP + H2O = GDP + phosphate + H(+)</text>
        <dbReference type="Rhea" id="RHEA:19669"/>
        <dbReference type="ChEBI" id="CHEBI:15377"/>
        <dbReference type="ChEBI" id="CHEBI:15378"/>
        <dbReference type="ChEBI" id="CHEBI:37565"/>
        <dbReference type="ChEBI" id="CHEBI:43474"/>
        <dbReference type="ChEBI" id="CHEBI:58189"/>
        <dbReference type="EC" id="3.6.5.n1"/>
    </reaction>
</comment>
<dbReference type="GO" id="GO:0043022">
    <property type="term" value="F:ribosome binding"/>
    <property type="evidence" value="ECO:0007669"/>
    <property type="project" value="UniProtKB-UniRule"/>
</dbReference>
<evidence type="ECO:0000256" key="12">
    <source>
        <dbReference type="HAMAP-Rule" id="MF_00071"/>
    </source>
</evidence>
<dbReference type="GO" id="GO:0003924">
    <property type="term" value="F:GTPase activity"/>
    <property type="evidence" value="ECO:0007669"/>
    <property type="project" value="UniProtKB-UniRule"/>
</dbReference>
<dbReference type="Gene3D" id="3.30.70.2570">
    <property type="entry name" value="Elongation factor 4, C-terminal domain"/>
    <property type="match status" value="1"/>
</dbReference>
<dbReference type="InterPro" id="IPR027417">
    <property type="entry name" value="P-loop_NTPase"/>
</dbReference>
<dbReference type="FunFam" id="3.30.70.2570:FF:000001">
    <property type="entry name" value="Translation factor GUF1, mitochondrial"/>
    <property type="match status" value="1"/>
</dbReference>
<dbReference type="FunFam" id="3.40.50.300:FF:000078">
    <property type="entry name" value="Elongation factor 4"/>
    <property type="match status" value="1"/>
</dbReference>
<dbReference type="SUPFAM" id="SSF52540">
    <property type="entry name" value="P-loop containing nucleoside triphosphate hydrolases"/>
    <property type="match status" value="1"/>
</dbReference>
<keyword evidence="6 12" id="KW-0342">GTP-binding</keyword>
<keyword evidence="14" id="KW-0251">Elongation factor</keyword>
<dbReference type="SUPFAM" id="SSF54980">
    <property type="entry name" value="EF-G C-terminal domain-like"/>
    <property type="match status" value="2"/>
</dbReference>
<dbReference type="Gene3D" id="3.30.70.240">
    <property type="match status" value="1"/>
</dbReference>
<evidence type="ECO:0000256" key="2">
    <source>
        <dbReference type="ARBA" id="ARBA00022475"/>
    </source>
</evidence>
<dbReference type="CDD" id="cd03709">
    <property type="entry name" value="lepA_C"/>
    <property type="match status" value="1"/>
</dbReference>
<dbReference type="InterPro" id="IPR000640">
    <property type="entry name" value="EFG_V-like"/>
</dbReference>
<dbReference type="EC" id="3.6.5.n1" evidence="11 12"/>
<name>A0A1V5T2Y6_9BACT</name>
<dbReference type="InterPro" id="IPR035647">
    <property type="entry name" value="EFG_III/V"/>
</dbReference>
<dbReference type="Gene3D" id="2.40.30.10">
    <property type="entry name" value="Translation factors"/>
    <property type="match status" value="1"/>
</dbReference>
<dbReference type="InterPro" id="IPR000795">
    <property type="entry name" value="T_Tr_GTP-bd_dom"/>
</dbReference>
<dbReference type="GO" id="GO:0005886">
    <property type="term" value="C:plasma membrane"/>
    <property type="evidence" value="ECO:0007669"/>
    <property type="project" value="UniProtKB-SubCell"/>
</dbReference>
<dbReference type="InterPro" id="IPR005225">
    <property type="entry name" value="Small_GTP-bd"/>
</dbReference>
<dbReference type="PROSITE" id="PS51722">
    <property type="entry name" value="G_TR_2"/>
    <property type="match status" value="1"/>
</dbReference>
<comment type="function">
    <text evidence="9 12">Required for accurate and efficient protein synthesis under certain stress conditions. May act as a fidelity factor of the translation reaction, by catalyzing a one-codon backward translocation of tRNAs on improperly translocated ribosomes. Back-translocation proceeds from a post-translocation (POST) complex to a pre-translocation (PRE) complex, thus giving elongation factor G a second chance to translocate the tRNAs correctly. Binds to ribosomes in a GTP-dependent manner.</text>
</comment>
<dbReference type="GO" id="GO:0005525">
    <property type="term" value="F:GTP binding"/>
    <property type="evidence" value="ECO:0007669"/>
    <property type="project" value="UniProtKB-UniRule"/>
</dbReference>
<dbReference type="CDD" id="cd01890">
    <property type="entry name" value="LepA"/>
    <property type="match status" value="1"/>
</dbReference>
<dbReference type="SMART" id="SM00838">
    <property type="entry name" value="EFG_C"/>
    <property type="match status" value="1"/>
</dbReference>
<dbReference type="NCBIfam" id="TIGR00231">
    <property type="entry name" value="small_GTP"/>
    <property type="match status" value="1"/>
</dbReference>
<dbReference type="GO" id="GO:0045727">
    <property type="term" value="P:positive regulation of translation"/>
    <property type="evidence" value="ECO:0007669"/>
    <property type="project" value="UniProtKB-UniRule"/>
</dbReference>
<organism evidence="14">
    <name type="scientific">Candidatus Atribacter allofermentans</name>
    <dbReference type="NCBI Taxonomy" id="1852833"/>
    <lineage>
        <taxon>Bacteria</taxon>
        <taxon>Pseudomonadati</taxon>
        <taxon>Atribacterota</taxon>
        <taxon>Atribacteria</taxon>
        <taxon>Atribacterales</taxon>
        <taxon>Atribacteraceae</taxon>
        <taxon>Atribacter</taxon>
    </lineage>
</organism>
<feature type="binding site" evidence="12">
    <location>
        <begin position="135"/>
        <end position="138"/>
    </location>
    <ligand>
        <name>GTP</name>
        <dbReference type="ChEBI" id="CHEBI:37565"/>
    </ligand>
</feature>
<dbReference type="CDD" id="cd03699">
    <property type="entry name" value="EF4_II"/>
    <property type="match status" value="1"/>
</dbReference>
<dbReference type="Pfam" id="PF03144">
    <property type="entry name" value="GTP_EFTU_D2"/>
    <property type="match status" value="1"/>
</dbReference>
<evidence type="ECO:0000256" key="8">
    <source>
        <dbReference type="ARBA" id="ARBA00050293"/>
    </source>
</evidence>
<evidence type="ECO:0000256" key="9">
    <source>
        <dbReference type="ARBA" id="ARBA00057626"/>
    </source>
</evidence>
<dbReference type="PRINTS" id="PR00315">
    <property type="entry name" value="ELONGATNFCT"/>
</dbReference>
<dbReference type="Pfam" id="PF00009">
    <property type="entry name" value="GTP_EFTU"/>
    <property type="match status" value="1"/>
</dbReference>
<dbReference type="InterPro" id="IPR035654">
    <property type="entry name" value="LepA_IV"/>
</dbReference>
<evidence type="ECO:0000256" key="1">
    <source>
        <dbReference type="ARBA" id="ARBA00005454"/>
    </source>
</evidence>
<keyword evidence="2 12" id="KW-1003">Cell membrane</keyword>
<dbReference type="SUPFAM" id="SSF50447">
    <property type="entry name" value="Translation proteins"/>
    <property type="match status" value="1"/>
</dbReference>
<evidence type="ECO:0000256" key="11">
    <source>
        <dbReference type="ARBA" id="ARBA00066744"/>
    </source>
</evidence>
<feature type="domain" description="Tr-type G" evidence="13">
    <location>
        <begin position="5"/>
        <end position="188"/>
    </location>
</feature>
<evidence type="ECO:0000256" key="5">
    <source>
        <dbReference type="ARBA" id="ARBA00022917"/>
    </source>
</evidence>
<evidence type="ECO:0000259" key="13">
    <source>
        <dbReference type="PROSITE" id="PS51722"/>
    </source>
</evidence>